<proteinExistence type="predicted"/>
<dbReference type="Proteomes" id="UP000887564">
    <property type="component" value="Unplaced"/>
</dbReference>
<dbReference type="WBParaSite" id="PEQ_0000149101-mRNA-1">
    <property type="protein sequence ID" value="PEQ_0000149101-mRNA-1"/>
    <property type="gene ID" value="PEQ_0000149101"/>
</dbReference>
<protein>
    <submittedName>
        <fullName evidence="2">Uncharacterized protein</fullName>
    </submittedName>
</protein>
<reference evidence="2" key="1">
    <citation type="submission" date="2022-11" db="UniProtKB">
        <authorList>
            <consortium name="WormBaseParasite"/>
        </authorList>
    </citation>
    <scope>IDENTIFICATION</scope>
</reference>
<evidence type="ECO:0000313" key="2">
    <source>
        <dbReference type="WBParaSite" id="PEQ_0000149101-mRNA-1"/>
    </source>
</evidence>
<sequence>MMGLTSANRKVGAIRNFVFFQVDSIRPVGGVLSQTFKGRVEWLMEKFAKSGEGCGWRIFLKPLGMAPLSI</sequence>
<keyword evidence="1" id="KW-1185">Reference proteome</keyword>
<name>A0A914R4W9_PAREQ</name>
<evidence type="ECO:0000313" key="1">
    <source>
        <dbReference type="Proteomes" id="UP000887564"/>
    </source>
</evidence>
<accession>A0A914R4W9</accession>
<dbReference type="AlphaFoldDB" id="A0A914R4W9"/>
<organism evidence="1 2">
    <name type="scientific">Parascaris equorum</name>
    <name type="common">Equine roundworm</name>
    <dbReference type="NCBI Taxonomy" id="6256"/>
    <lineage>
        <taxon>Eukaryota</taxon>
        <taxon>Metazoa</taxon>
        <taxon>Ecdysozoa</taxon>
        <taxon>Nematoda</taxon>
        <taxon>Chromadorea</taxon>
        <taxon>Rhabditida</taxon>
        <taxon>Spirurina</taxon>
        <taxon>Ascaridomorpha</taxon>
        <taxon>Ascaridoidea</taxon>
        <taxon>Ascarididae</taxon>
        <taxon>Parascaris</taxon>
    </lineage>
</organism>